<dbReference type="PANTHER" id="PTHR33077">
    <property type="entry name" value="PROTEIN TIFY 4A-RELATED-RELATED"/>
    <property type="match status" value="1"/>
</dbReference>
<organism evidence="5 6">
    <name type="scientific">Erythroxylum novogranatense</name>
    <dbReference type="NCBI Taxonomy" id="1862640"/>
    <lineage>
        <taxon>Eukaryota</taxon>
        <taxon>Viridiplantae</taxon>
        <taxon>Streptophyta</taxon>
        <taxon>Embryophyta</taxon>
        <taxon>Tracheophyta</taxon>
        <taxon>Spermatophyta</taxon>
        <taxon>Magnoliopsida</taxon>
        <taxon>eudicotyledons</taxon>
        <taxon>Gunneridae</taxon>
        <taxon>Pentapetalae</taxon>
        <taxon>rosids</taxon>
        <taxon>fabids</taxon>
        <taxon>Malpighiales</taxon>
        <taxon>Erythroxylaceae</taxon>
        <taxon>Erythroxylum</taxon>
    </lineage>
</organism>
<dbReference type="GO" id="GO:0005634">
    <property type="term" value="C:nucleus"/>
    <property type="evidence" value="ECO:0007669"/>
    <property type="project" value="UniProtKB-SubCell"/>
</dbReference>
<dbReference type="GO" id="GO:0031347">
    <property type="term" value="P:regulation of defense response"/>
    <property type="evidence" value="ECO:0007669"/>
    <property type="project" value="UniProtKB-UniRule"/>
</dbReference>
<keyword evidence="6" id="KW-1185">Reference proteome</keyword>
<dbReference type="GO" id="GO:0009611">
    <property type="term" value="P:response to wounding"/>
    <property type="evidence" value="ECO:0007669"/>
    <property type="project" value="UniProtKB-UniRule"/>
</dbReference>
<comment type="function">
    <text evidence="2">Repressor of jasmonate responses.</text>
</comment>
<dbReference type="PROSITE" id="PS51320">
    <property type="entry name" value="TIFY"/>
    <property type="match status" value="1"/>
</dbReference>
<accession>A0AAV8SBT9</accession>
<evidence type="ECO:0000313" key="5">
    <source>
        <dbReference type="EMBL" id="KAJ8749508.1"/>
    </source>
</evidence>
<comment type="subcellular location">
    <subcellularLocation>
        <location evidence="2">Nucleus</location>
    </subcellularLocation>
</comment>
<name>A0AAV8SBT9_9ROSI</name>
<comment type="similarity">
    <text evidence="1 2">Belongs to the TIFY/JAZ family.</text>
</comment>
<evidence type="ECO:0000256" key="3">
    <source>
        <dbReference type="SAM" id="MobiDB-lite"/>
    </source>
</evidence>
<evidence type="ECO:0000256" key="1">
    <source>
        <dbReference type="ARBA" id="ARBA00008614"/>
    </source>
</evidence>
<evidence type="ECO:0000259" key="4">
    <source>
        <dbReference type="PROSITE" id="PS51320"/>
    </source>
</evidence>
<sequence>MPPPEYRASRSLLHKPLYQLTVDEVSQLTREDCRKYLKEKGMRRPSWNKSQALQQVFSLKTLLETPLDSDLPGARKRPYIRAPEISCASIKETSAQNPHNYLPAEVSVSTVHVHGDSPVGLAASNNDLESTRAKGTVVESGQLTIFYCGEVNVYDDVSRDKARAIMQLAAKPLLFPGQVETPGVKATPNPMLTFPIVPKGGPASRKALVQRYIEKRKDRFKTKRKMAIPSATGLDMYLNHMMRDGILIDQRNQKEEWSSPIPKLPQAPGRGSSVDNAANNFNHSTDLNVKEPRCFVVVITCISMQATGCQKTWMM</sequence>
<proteinExistence type="inferred from homology"/>
<keyword evidence="2" id="KW-0539">Nucleus</keyword>
<feature type="region of interest" description="Disordered" evidence="3">
    <location>
        <begin position="257"/>
        <end position="278"/>
    </location>
</feature>
<dbReference type="InterPro" id="IPR010399">
    <property type="entry name" value="Tify_dom"/>
</dbReference>
<reference evidence="5 6" key="1">
    <citation type="submission" date="2021-09" db="EMBL/GenBank/DDBJ databases">
        <title>Genomic insights and catalytic innovation underlie evolution of tropane alkaloids biosynthesis.</title>
        <authorList>
            <person name="Wang Y.-J."/>
            <person name="Tian T."/>
            <person name="Huang J.-P."/>
            <person name="Huang S.-X."/>
        </authorList>
    </citation>
    <scope>NUCLEOTIDE SEQUENCE [LARGE SCALE GENOMIC DNA]</scope>
    <source>
        <strain evidence="5">KIB-2018</strain>
        <tissue evidence="5">Leaf</tissue>
    </source>
</reference>
<dbReference type="Proteomes" id="UP001159364">
    <property type="component" value="Linkage Group LG12"/>
</dbReference>
<keyword evidence="2" id="KW-1184">Jasmonic acid signaling pathway</keyword>
<evidence type="ECO:0000313" key="6">
    <source>
        <dbReference type="Proteomes" id="UP001159364"/>
    </source>
</evidence>
<evidence type="ECO:0000256" key="2">
    <source>
        <dbReference type="RuleBase" id="RU369065"/>
    </source>
</evidence>
<dbReference type="AlphaFoldDB" id="A0AAV8SBT9"/>
<protein>
    <recommendedName>
        <fullName evidence="2">Protein TIFY</fullName>
    </recommendedName>
    <alternativeName>
        <fullName evidence="2">Jasmonate ZIM domain-containing protein</fullName>
    </alternativeName>
</protein>
<dbReference type="InterPro" id="IPR040390">
    <property type="entry name" value="TIFY/JAZ"/>
</dbReference>
<dbReference type="GO" id="GO:2000022">
    <property type="term" value="P:regulation of jasmonic acid mediated signaling pathway"/>
    <property type="evidence" value="ECO:0007669"/>
    <property type="project" value="UniProtKB-UniRule"/>
</dbReference>
<dbReference type="PANTHER" id="PTHR33077:SF60">
    <property type="entry name" value="TIFY DOMAIN-CONTAINING PROTEIN"/>
    <property type="match status" value="1"/>
</dbReference>
<comment type="domain">
    <text evidence="2">The jas domain is required for interaction with COI1.</text>
</comment>
<feature type="domain" description="Tify" evidence="4">
    <location>
        <begin position="136"/>
        <end position="171"/>
    </location>
</feature>
<comment type="caution">
    <text evidence="5">The sequence shown here is derived from an EMBL/GenBank/DDBJ whole genome shotgun (WGS) entry which is preliminary data.</text>
</comment>
<dbReference type="EMBL" id="JAIWQS010000012">
    <property type="protein sequence ID" value="KAJ8749508.1"/>
    <property type="molecule type" value="Genomic_DNA"/>
</dbReference>
<dbReference type="Pfam" id="PF06200">
    <property type="entry name" value="tify"/>
    <property type="match status" value="1"/>
</dbReference>
<gene>
    <name evidence="5" type="ORF">K2173_025703</name>
</gene>
<dbReference type="SMART" id="SM00979">
    <property type="entry name" value="TIFY"/>
    <property type="match status" value="1"/>
</dbReference>